<dbReference type="SUPFAM" id="SSF51735">
    <property type="entry name" value="NAD(P)-binding Rossmann-fold domains"/>
    <property type="match status" value="1"/>
</dbReference>
<dbReference type="InterPro" id="IPR036291">
    <property type="entry name" value="NAD(P)-bd_dom_sf"/>
</dbReference>
<organism evidence="2 3">
    <name type="scientific">Butyrivibrio fibrisolvens</name>
    <dbReference type="NCBI Taxonomy" id="831"/>
    <lineage>
        <taxon>Bacteria</taxon>
        <taxon>Bacillati</taxon>
        <taxon>Bacillota</taxon>
        <taxon>Clostridia</taxon>
        <taxon>Lachnospirales</taxon>
        <taxon>Lachnospiraceae</taxon>
        <taxon>Butyrivibrio</taxon>
    </lineage>
</organism>
<evidence type="ECO:0008006" key="4">
    <source>
        <dbReference type="Google" id="ProtNLM"/>
    </source>
</evidence>
<gene>
    <name evidence="2" type="ORF">SAMN04487884_11131</name>
</gene>
<proteinExistence type="predicted"/>
<keyword evidence="1" id="KW-1133">Transmembrane helix</keyword>
<name>A0A1H9S0T3_BUTFI</name>
<dbReference type="RefSeq" id="WP_074755967.1">
    <property type="nucleotide sequence ID" value="NZ_FOGJ01000011.1"/>
</dbReference>
<dbReference type="EMBL" id="FOGJ01000011">
    <property type="protein sequence ID" value="SER78597.1"/>
    <property type="molecule type" value="Genomic_DNA"/>
</dbReference>
<sequence>MTSVDMSSVVIILVAAAVFLALIVWFTVDVRHVKKWTGISFLIAIAGGLIIYGAIDADQFKDMPVIAVLRTVVHVGRMFGNAGDGSHDAFVGIVGDSIFTSMFYWLVHFFAYYSVVSALVLAIGKDIVKIFRTWLLRFRDIELIYGINDDSIRLGETLARNRHISLVFVGTGSVPDSLVNRTGALVYDDPEAMNAGPSFLKRMSVKKGTGKIRISALSMDDEANYSYAVRMRSSLKEKDISPSNTELVMFARAASLGNELQNFEDNYGYGSVKVFDRRELASRLLFREHPIADVINFDDKGRAIENAHILMVGFGNIGQEMLRRIVASGQFEGSTLHVHIFDPAIDKIDGYFKARYPGLLDNYDISFKAADARSSIYTEYVREEAENLKYIIIATGNESVGNEIAYGTIDILASCSIYLPVYQCYYDKIIRNHYKDECIVTKVIDDEILYGTKLDAISKEINHFYYGEGDADEQWKRCDYFSRMSCNASADYLLGLMNRLGLMPASTKSEKLVAGSSSIKPNESEDESIPSKFMESGDESLAYKTSNCEISNTISDIISGEFLENLAKSEHLRWMGFHYSMGYQPMTKKQIDERVRLYQKDSSVRILKDVEHKRHGCLVPWDDLDELSDFENSYTGKNVDYKQMDRENVKAVCKIISQMIDKNAT</sequence>
<feature type="transmembrane region" description="Helical" evidence="1">
    <location>
        <begin position="6"/>
        <end position="26"/>
    </location>
</feature>
<reference evidence="2 3" key="1">
    <citation type="submission" date="2016-10" db="EMBL/GenBank/DDBJ databases">
        <authorList>
            <person name="de Groot N.N."/>
        </authorList>
    </citation>
    <scope>NUCLEOTIDE SEQUENCE [LARGE SCALE GENOMIC DNA]</scope>
    <source>
        <strain evidence="2 3">AR40</strain>
    </source>
</reference>
<keyword evidence="1" id="KW-0812">Transmembrane</keyword>
<evidence type="ECO:0000313" key="2">
    <source>
        <dbReference type="EMBL" id="SER78597.1"/>
    </source>
</evidence>
<keyword evidence="1" id="KW-0472">Membrane</keyword>
<dbReference type="AlphaFoldDB" id="A0A1H9S0T3"/>
<evidence type="ECO:0000313" key="3">
    <source>
        <dbReference type="Proteomes" id="UP000182584"/>
    </source>
</evidence>
<dbReference type="Gene3D" id="6.20.350.10">
    <property type="match status" value="1"/>
</dbReference>
<dbReference type="Proteomes" id="UP000182584">
    <property type="component" value="Unassembled WGS sequence"/>
</dbReference>
<feature type="transmembrane region" description="Helical" evidence="1">
    <location>
        <begin position="38"/>
        <end position="55"/>
    </location>
</feature>
<feature type="transmembrane region" description="Helical" evidence="1">
    <location>
        <begin position="102"/>
        <end position="123"/>
    </location>
</feature>
<protein>
    <recommendedName>
        <fullName evidence="4">RCK N-terminal domain-containing protein</fullName>
    </recommendedName>
</protein>
<dbReference type="OrthoDB" id="1027683at2"/>
<evidence type="ECO:0000256" key="1">
    <source>
        <dbReference type="SAM" id="Phobius"/>
    </source>
</evidence>
<accession>A0A1H9S0T3</accession>